<dbReference type="GO" id="GO:0043067">
    <property type="term" value="P:regulation of programmed cell death"/>
    <property type="evidence" value="ECO:0007669"/>
    <property type="project" value="UniProtKB-ARBA"/>
</dbReference>
<feature type="domain" description="Caspase family p10" evidence="5">
    <location>
        <begin position="191"/>
        <end position="282"/>
    </location>
</feature>
<feature type="region of interest" description="Disordered" evidence="4">
    <location>
        <begin position="1"/>
        <end position="39"/>
    </location>
</feature>
<evidence type="ECO:0000256" key="1">
    <source>
        <dbReference type="ARBA" id="ARBA00010134"/>
    </source>
</evidence>
<dbReference type="Pfam" id="PF00656">
    <property type="entry name" value="Peptidase_C14"/>
    <property type="match status" value="1"/>
</dbReference>
<dbReference type="GO" id="GO:0004197">
    <property type="term" value="F:cysteine-type endopeptidase activity"/>
    <property type="evidence" value="ECO:0007669"/>
    <property type="project" value="InterPro"/>
</dbReference>
<proteinExistence type="inferred from homology"/>
<dbReference type="OrthoDB" id="6138241at2759"/>
<feature type="compositionally biased region" description="Polar residues" evidence="4">
    <location>
        <begin position="27"/>
        <end position="39"/>
    </location>
</feature>
<dbReference type="InterPro" id="IPR011600">
    <property type="entry name" value="Pept_C14_caspase"/>
</dbReference>
<dbReference type="SMART" id="SM00115">
    <property type="entry name" value="CASc"/>
    <property type="match status" value="1"/>
</dbReference>
<dbReference type="Gene3D" id="3.30.70.1470">
    <property type="entry name" value="Caspase-like"/>
    <property type="match status" value="1"/>
</dbReference>
<dbReference type="InterPro" id="IPR029030">
    <property type="entry name" value="Caspase-like_dom_sf"/>
</dbReference>
<evidence type="ECO:0000313" key="8">
    <source>
        <dbReference type="Proteomes" id="UP000242188"/>
    </source>
</evidence>
<dbReference type="PROSITE" id="PS50207">
    <property type="entry name" value="CASPASE_P10"/>
    <property type="match status" value="1"/>
</dbReference>
<protein>
    <submittedName>
        <fullName evidence="7">Caspase-3</fullName>
    </submittedName>
</protein>
<gene>
    <name evidence="7" type="ORF">KP79_PYT06171</name>
</gene>
<evidence type="ECO:0000256" key="2">
    <source>
        <dbReference type="ARBA" id="ARBA00022703"/>
    </source>
</evidence>
<organism evidence="7 8">
    <name type="scientific">Mizuhopecten yessoensis</name>
    <name type="common">Japanese scallop</name>
    <name type="synonym">Patinopecten yessoensis</name>
    <dbReference type="NCBI Taxonomy" id="6573"/>
    <lineage>
        <taxon>Eukaryota</taxon>
        <taxon>Metazoa</taxon>
        <taxon>Spiralia</taxon>
        <taxon>Lophotrochozoa</taxon>
        <taxon>Mollusca</taxon>
        <taxon>Bivalvia</taxon>
        <taxon>Autobranchia</taxon>
        <taxon>Pteriomorphia</taxon>
        <taxon>Pectinida</taxon>
        <taxon>Pectinoidea</taxon>
        <taxon>Pectinidae</taxon>
        <taxon>Mizuhopecten</taxon>
    </lineage>
</organism>
<comment type="similarity">
    <text evidence="1 3">Belongs to the peptidase C14A family.</text>
</comment>
<dbReference type="InterPro" id="IPR001309">
    <property type="entry name" value="Pept_C14_p20"/>
</dbReference>
<keyword evidence="8" id="KW-1185">Reference proteome</keyword>
<dbReference type="Proteomes" id="UP000242188">
    <property type="component" value="Unassembled WGS sequence"/>
</dbReference>
<dbReference type="PANTHER" id="PTHR48169">
    <property type="entry name" value="DED DOMAIN-CONTAINING PROTEIN"/>
    <property type="match status" value="1"/>
</dbReference>
<dbReference type="EMBL" id="NEDP02002569">
    <property type="protein sequence ID" value="OWF50601.1"/>
    <property type="molecule type" value="Genomic_DNA"/>
</dbReference>
<dbReference type="AlphaFoldDB" id="A0A210QPF7"/>
<accession>A0A210QPF7</accession>
<dbReference type="GO" id="GO:0051604">
    <property type="term" value="P:protein maturation"/>
    <property type="evidence" value="ECO:0007669"/>
    <property type="project" value="UniProtKB-ARBA"/>
</dbReference>
<evidence type="ECO:0000256" key="3">
    <source>
        <dbReference type="RuleBase" id="RU003971"/>
    </source>
</evidence>
<dbReference type="GO" id="GO:0005737">
    <property type="term" value="C:cytoplasm"/>
    <property type="evidence" value="ECO:0007669"/>
    <property type="project" value="UniProtKB-ARBA"/>
</dbReference>
<dbReference type="Gene3D" id="3.40.50.1460">
    <property type="match status" value="1"/>
</dbReference>
<dbReference type="SUPFAM" id="SSF52129">
    <property type="entry name" value="Caspase-like"/>
    <property type="match status" value="1"/>
</dbReference>
<sequence length="282" mass="31788">MTDQADASQRRKEPIATEVKQDLIANPSKNASSKLPVRSQQDLQSKVYRFKSDVELSRKALIVNNLSQSTGEKDSDLMENNLKQFGFTVRRVNQLTIEDLQTDLTKESKDMACDTDCFVCVVLALGGSGYIKGFNPNAAATKKLPIEKLCEPFQGNNCKPLVMKPKIFIVMSWDKEPGSRLRTDGDMDEPKIFKLPTESDVLVYVCHMSGLLKQGYDENGSWLIKSLSDVMQKERGNSKRRDFLSLLTIVNREMANKYKGTELKRSECIPTVTSTLTKLIYL</sequence>
<comment type="caution">
    <text evidence="7">The sequence shown here is derived from an EMBL/GenBank/DDBJ whole genome shotgun (WGS) entry which is preliminary data.</text>
</comment>
<dbReference type="PRINTS" id="PR00376">
    <property type="entry name" value="IL1BCENZYME"/>
</dbReference>
<dbReference type="PROSITE" id="PS50208">
    <property type="entry name" value="CASPASE_P20"/>
    <property type="match status" value="1"/>
</dbReference>
<dbReference type="GO" id="GO:0006508">
    <property type="term" value="P:proteolysis"/>
    <property type="evidence" value="ECO:0007669"/>
    <property type="project" value="InterPro"/>
</dbReference>
<feature type="compositionally biased region" description="Basic and acidic residues" evidence="4">
    <location>
        <begin position="8"/>
        <end position="21"/>
    </location>
</feature>
<reference evidence="7 8" key="1">
    <citation type="journal article" date="2017" name="Nat. Ecol. Evol.">
        <title>Scallop genome provides insights into evolution of bilaterian karyotype and development.</title>
        <authorList>
            <person name="Wang S."/>
            <person name="Zhang J."/>
            <person name="Jiao W."/>
            <person name="Li J."/>
            <person name="Xun X."/>
            <person name="Sun Y."/>
            <person name="Guo X."/>
            <person name="Huan P."/>
            <person name="Dong B."/>
            <person name="Zhang L."/>
            <person name="Hu X."/>
            <person name="Sun X."/>
            <person name="Wang J."/>
            <person name="Zhao C."/>
            <person name="Wang Y."/>
            <person name="Wang D."/>
            <person name="Huang X."/>
            <person name="Wang R."/>
            <person name="Lv J."/>
            <person name="Li Y."/>
            <person name="Zhang Z."/>
            <person name="Liu B."/>
            <person name="Lu W."/>
            <person name="Hui Y."/>
            <person name="Liang J."/>
            <person name="Zhou Z."/>
            <person name="Hou R."/>
            <person name="Li X."/>
            <person name="Liu Y."/>
            <person name="Li H."/>
            <person name="Ning X."/>
            <person name="Lin Y."/>
            <person name="Zhao L."/>
            <person name="Xing Q."/>
            <person name="Dou J."/>
            <person name="Li Y."/>
            <person name="Mao J."/>
            <person name="Guo H."/>
            <person name="Dou H."/>
            <person name="Li T."/>
            <person name="Mu C."/>
            <person name="Jiang W."/>
            <person name="Fu Q."/>
            <person name="Fu X."/>
            <person name="Miao Y."/>
            <person name="Liu J."/>
            <person name="Yu Q."/>
            <person name="Li R."/>
            <person name="Liao H."/>
            <person name="Li X."/>
            <person name="Kong Y."/>
            <person name="Jiang Z."/>
            <person name="Chourrout D."/>
            <person name="Li R."/>
            <person name="Bao Z."/>
        </authorList>
    </citation>
    <scope>NUCLEOTIDE SEQUENCE [LARGE SCALE GENOMIC DNA]</scope>
    <source>
        <strain evidence="7 8">PY_sf001</strain>
    </source>
</reference>
<dbReference type="InterPro" id="IPR015917">
    <property type="entry name" value="Pept_C14A"/>
</dbReference>
<evidence type="ECO:0000313" key="7">
    <source>
        <dbReference type="EMBL" id="OWF50601.1"/>
    </source>
</evidence>
<evidence type="ECO:0000259" key="6">
    <source>
        <dbReference type="PROSITE" id="PS50208"/>
    </source>
</evidence>
<dbReference type="InterPro" id="IPR002138">
    <property type="entry name" value="Pept_C14_p10"/>
</dbReference>
<dbReference type="PANTHER" id="PTHR48169:SF1">
    <property type="entry name" value="ASTROCYTIC PHOSPHOPROTEIN PEA-15"/>
    <property type="match status" value="1"/>
</dbReference>
<feature type="domain" description="Caspase family p20" evidence="6">
    <location>
        <begin position="68"/>
        <end position="172"/>
    </location>
</feature>
<dbReference type="GO" id="GO:0006915">
    <property type="term" value="P:apoptotic process"/>
    <property type="evidence" value="ECO:0007669"/>
    <property type="project" value="UniProtKB-KW"/>
</dbReference>
<name>A0A210QPF7_MIZYE</name>
<evidence type="ECO:0000259" key="5">
    <source>
        <dbReference type="PROSITE" id="PS50207"/>
    </source>
</evidence>
<dbReference type="STRING" id="6573.A0A210QPF7"/>
<evidence type="ECO:0000256" key="4">
    <source>
        <dbReference type="SAM" id="MobiDB-lite"/>
    </source>
</evidence>
<keyword evidence="2" id="KW-0053">Apoptosis</keyword>